<dbReference type="SUPFAM" id="SSF103025">
    <property type="entry name" value="Folate-binding domain"/>
    <property type="match status" value="1"/>
</dbReference>
<dbReference type="EMBL" id="UINC01188358">
    <property type="protein sequence ID" value="SVE01542.1"/>
    <property type="molecule type" value="Genomic_DNA"/>
</dbReference>
<dbReference type="InterPro" id="IPR006222">
    <property type="entry name" value="GCVT_N"/>
</dbReference>
<feature type="domain" description="GCVT N-terminal" evidence="1">
    <location>
        <begin position="61"/>
        <end position="193"/>
    </location>
</feature>
<proteinExistence type="predicted"/>
<evidence type="ECO:0000259" key="1">
    <source>
        <dbReference type="Pfam" id="PF01571"/>
    </source>
</evidence>
<dbReference type="Pfam" id="PF01571">
    <property type="entry name" value="GCV_T"/>
    <property type="match status" value="1"/>
</dbReference>
<protein>
    <recommendedName>
        <fullName evidence="1">GCVT N-terminal domain-containing protein</fullName>
    </recommendedName>
</protein>
<dbReference type="Gene3D" id="3.30.1360.120">
    <property type="entry name" value="Probable tRNA modification gtpase trme, domain 1"/>
    <property type="match status" value="1"/>
</dbReference>
<gene>
    <name evidence="2" type="ORF">METZ01_LOCUS454396</name>
</gene>
<organism evidence="2">
    <name type="scientific">marine metagenome</name>
    <dbReference type="NCBI Taxonomy" id="408172"/>
    <lineage>
        <taxon>unclassified sequences</taxon>
        <taxon>metagenomes</taxon>
        <taxon>ecological metagenomes</taxon>
    </lineage>
</organism>
<evidence type="ECO:0000313" key="2">
    <source>
        <dbReference type="EMBL" id="SVE01542.1"/>
    </source>
</evidence>
<dbReference type="AlphaFoldDB" id="A0A383A1C3"/>
<sequence length="196" mass="22369">MSPSDGKTRDLVSSIPGAGWDFGISRHPYHEIERPFGPHYTVYNRRLMACCFDHIDTEEGYWLLRQKAAVLHTGEFPLQFKGPDAETLMNRLFTKDFRKVKTGRCGYVLTCYEDGGMITDGVVLRLSDDCFWYAQADGDFYSWARAHAVDLEVEITDPQVYISQVQGPNSMKILEATSDDGMPEPFRYFGSARVRM</sequence>
<name>A0A383A1C3_9ZZZZ</name>
<dbReference type="InterPro" id="IPR027266">
    <property type="entry name" value="TrmE/GcvT-like"/>
</dbReference>
<feature type="non-terminal residue" evidence="2">
    <location>
        <position position="196"/>
    </location>
</feature>
<accession>A0A383A1C3</accession>
<reference evidence="2" key="1">
    <citation type="submission" date="2018-05" db="EMBL/GenBank/DDBJ databases">
        <authorList>
            <person name="Lanie J.A."/>
            <person name="Ng W.-L."/>
            <person name="Kazmierczak K.M."/>
            <person name="Andrzejewski T.M."/>
            <person name="Davidsen T.M."/>
            <person name="Wayne K.J."/>
            <person name="Tettelin H."/>
            <person name="Glass J.I."/>
            <person name="Rusch D."/>
            <person name="Podicherti R."/>
            <person name="Tsui H.-C.T."/>
            <person name="Winkler M.E."/>
        </authorList>
    </citation>
    <scope>NUCLEOTIDE SEQUENCE</scope>
</reference>